<dbReference type="InterPro" id="IPR017853">
    <property type="entry name" value="GH"/>
</dbReference>
<dbReference type="Pfam" id="PF12972">
    <property type="entry name" value="NAGLU_C"/>
    <property type="match status" value="1"/>
</dbReference>
<evidence type="ECO:0000256" key="4">
    <source>
        <dbReference type="ARBA" id="ARBA00023295"/>
    </source>
</evidence>
<name>A0A7D9E551_PARCT</name>
<organism evidence="9 10">
    <name type="scientific">Paramuricea clavata</name>
    <name type="common">Red gorgonian</name>
    <name type="synonym">Violescent sea-whip</name>
    <dbReference type="NCBI Taxonomy" id="317549"/>
    <lineage>
        <taxon>Eukaryota</taxon>
        <taxon>Metazoa</taxon>
        <taxon>Cnidaria</taxon>
        <taxon>Anthozoa</taxon>
        <taxon>Octocorallia</taxon>
        <taxon>Malacalcyonacea</taxon>
        <taxon>Plexauridae</taxon>
        <taxon>Paramuricea</taxon>
    </lineage>
</organism>
<evidence type="ECO:0000256" key="6">
    <source>
        <dbReference type="ARBA" id="ARBA00060996"/>
    </source>
</evidence>
<dbReference type="EC" id="3.2.1.50" evidence="7"/>
<protein>
    <recommendedName>
        <fullName evidence="8">Alpha-N-acetylglucosaminidase</fullName>
        <ecNumber evidence="7">3.2.1.50</ecNumber>
    </recommendedName>
</protein>
<dbReference type="Pfam" id="PF12971">
    <property type="entry name" value="NAGLU_N"/>
    <property type="match status" value="1"/>
</dbReference>
<dbReference type="FunFam" id="3.20.20.80:FF:000107">
    <property type="entry name" value="Alpha-N-acetylglucosaminidase family"/>
    <property type="match status" value="1"/>
</dbReference>
<keyword evidence="2" id="KW-0378">Hydrolase</keyword>
<evidence type="ECO:0000256" key="5">
    <source>
        <dbReference type="ARBA" id="ARBA00052030"/>
    </source>
</evidence>
<dbReference type="AlphaFoldDB" id="A0A7D9E551"/>
<evidence type="ECO:0000313" key="10">
    <source>
        <dbReference type="Proteomes" id="UP001152795"/>
    </source>
</evidence>
<accession>A0A7D9E551</accession>
<evidence type="ECO:0000313" key="9">
    <source>
        <dbReference type="EMBL" id="CAB4000992.1"/>
    </source>
</evidence>
<dbReference type="PANTHER" id="PTHR12872:SF1">
    <property type="entry name" value="ALPHA-N-ACETYLGLUCOSAMINIDASE"/>
    <property type="match status" value="1"/>
</dbReference>
<dbReference type="Pfam" id="PF05089">
    <property type="entry name" value="NAGLU"/>
    <property type="match status" value="1"/>
</dbReference>
<dbReference type="Proteomes" id="UP001152795">
    <property type="component" value="Unassembled WGS sequence"/>
</dbReference>
<dbReference type="InterPro" id="IPR029018">
    <property type="entry name" value="Hex-like_dom2"/>
</dbReference>
<evidence type="ECO:0000256" key="1">
    <source>
        <dbReference type="ARBA" id="ARBA00022729"/>
    </source>
</evidence>
<dbReference type="InterPro" id="IPR024732">
    <property type="entry name" value="NAGLU_C"/>
</dbReference>
<proteinExistence type="inferred from homology"/>
<dbReference type="OrthoDB" id="64736at2759"/>
<dbReference type="Gene3D" id="3.30.379.10">
    <property type="entry name" value="Chitobiase/beta-hexosaminidase domain 2-like"/>
    <property type="match status" value="1"/>
</dbReference>
<keyword evidence="4" id="KW-0326">Glycosidase</keyword>
<gene>
    <name evidence="9" type="ORF">PACLA_8A012200</name>
</gene>
<evidence type="ECO:0000256" key="3">
    <source>
        <dbReference type="ARBA" id="ARBA00023180"/>
    </source>
</evidence>
<sequence length="771" mass="88079">MQEIASFLAQLMPIRKHFNMKSTLFWACASLLIPFSTAVWQNFENLKTKTPVEEQELAVRGLISRLLPDRASEFTVVVDPTLAKPGQDAFTLQTVAEKLVLTGTTGVAAAWAFYHFLKYDCKAHISWSGNQLETISKPLPVITHIEKVVVPHRFRYYQNVCTSSYSFVWWNWTRWEQEIDWMVMNGINLPLAFTAQEAIWQRVYLKMGLTQDELDAHFGGVAFLAWSRMGNIDGWGGPLQNPSWYQTQLALQHKILQRMRSFGMIPVLPTFAGHIPKALMRIFPNASVSTLSHWGHFSPPYVPTYLLDPGDLLFQSIGKTFIEEQISEYNGTDHVYNGDTFNEMQPRTSSTTYLAQASKAVYQAMASADENAVWLMQGWLFVSDPGFWQPAQVQAYLQGVPQGKMIVLDLYAEISPVWMKTNSFYGQPFIWCMLHNFGGNIGMHGTLKTIATEPVKALQSKNSMVGIGITPEGIETNYVLYDLMLEMGWREEQVETQSWLEEYTTRRYGADNSEVNIAWEALLTSVYNDVQGAGKHCRAVPIMKPAFHLKPDIWYEPDLVLGAWDGMVKAAPNLVNSATFRYDLVDITRQALQVISITYYNDLIASYQAKNLPRVKQAADNLLDLIGNMDLVLLTNEYFLLGRWLNAAKRMAPKITGGKRLFEFNARNQITTWGPRENIEDYANKMWSGLLRDFYKARWQTFVVDLIDSLTQGIPFNQTAYNEEILILETVWYSGHGKYPEHPQGNTLTTVLAIHQKYRKHATNLLREKYF</sequence>
<evidence type="ECO:0000256" key="8">
    <source>
        <dbReference type="ARBA" id="ARBA00072202"/>
    </source>
</evidence>
<dbReference type="InterPro" id="IPR024240">
    <property type="entry name" value="NAGLU_N"/>
</dbReference>
<dbReference type="Gene3D" id="3.20.20.80">
    <property type="entry name" value="Glycosidases"/>
    <property type="match status" value="1"/>
</dbReference>
<comment type="caution">
    <text evidence="9">The sequence shown here is derived from an EMBL/GenBank/DDBJ whole genome shotgun (WGS) entry which is preliminary data.</text>
</comment>
<evidence type="ECO:0000256" key="2">
    <source>
        <dbReference type="ARBA" id="ARBA00022801"/>
    </source>
</evidence>
<reference evidence="9" key="1">
    <citation type="submission" date="2020-04" db="EMBL/GenBank/DDBJ databases">
        <authorList>
            <person name="Alioto T."/>
            <person name="Alioto T."/>
            <person name="Gomez Garrido J."/>
        </authorList>
    </citation>
    <scope>NUCLEOTIDE SEQUENCE</scope>
    <source>
        <strain evidence="9">A484AB</strain>
    </source>
</reference>
<comment type="catalytic activity">
    <reaction evidence="5">
        <text>Hydrolysis of terminal non-reducing N-acetyl-D-glucosamine residues in N-acetyl-alpha-D-glucosaminides.</text>
        <dbReference type="EC" id="3.2.1.50"/>
    </reaction>
</comment>
<dbReference type="InterPro" id="IPR024733">
    <property type="entry name" value="NAGLU_tim-barrel"/>
</dbReference>
<dbReference type="GO" id="GO:0004561">
    <property type="term" value="F:alpha-N-acetylglucosaminidase activity"/>
    <property type="evidence" value="ECO:0007669"/>
    <property type="project" value="UniProtKB-EC"/>
</dbReference>
<dbReference type="InterPro" id="IPR007781">
    <property type="entry name" value="NAGLU"/>
</dbReference>
<keyword evidence="3" id="KW-0325">Glycoprotein</keyword>
<keyword evidence="1" id="KW-0732">Signal</keyword>
<dbReference type="Gene3D" id="1.20.120.670">
    <property type="entry name" value="N-acetyl-b-d-glucoasminidase"/>
    <property type="match status" value="1"/>
</dbReference>
<comment type="similarity">
    <text evidence="6">Belongs to the glycosyl hydrolase 89 family.</text>
</comment>
<dbReference type="PANTHER" id="PTHR12872">
    <property type="entry name" value="ALPHA-N-ACETYLGLUCOSAMINIDASE"/>
    <property type="match status" value="1"/>
</dbReference>
<evidence type="ECO:0000256" key="7">
    <source>
        <dbReference type="ARBA" id="ARBA00066522"/>
    </source>
</evidence>
<dbReference type="SUPFAM" id="SSF51445">
    <property type="entry name" value="(Trans)glycosidases"/>
    <property type="match status" value="1"/>
</dbReference>
<keyword evidence="10" id="KW-1185">Reference proteome</keyword>
<dbReference type="EMBL" id="CACRXK020003977">
    <property type="protein sequence ID" value="CAB4000992.1"/>
    <property type="molecule type" value="Genomic_DNA"/>
</dbReference>
<dbReference type="GO" id="GO:0048731">
    <property type="term" value="P:system development"/>
    <property type="evidence" value="ECO:0007669"/>
    <property type="project" value="UniProtKB-ARBA"/>
</dbReference>